<dbReference type="GeneTree" id="ENSGT00610000087489"/>
<feature type="transmembrane region" description="Helical" evidence="1">
    <location>
        <begin position="27"/>
        <end position="47"/>
    </location>
</feature>
<keyword evidence="1" id="KW-0812">Transmembrane</keyword>
<sequence length="83" mass="9308">CVINVYFSFIASLCLVTCPPPLLLETVVIVLILLSLAAFGFLLYRYLCRNKGAYRTTGELAPGEDPDQVYNDTVTPIKKEYFI</sequence>
<reference evidence="2" key="2">
    <citation type="submission" date="2025-08" db="UniProtKB">
        <authorList>
            <consortium name="Ensembl"/>
        </authorList>
    </citation>
    <scope>IDENTIFICATION</scope>
</reference>
<dbReference type="Proteomes" id="UP000694580">
    <property type="component" value="Chromosome 10"/>
</dbReference>
<keyword evidence="1" id="KW-1133">Transmembrane helix</keyword>
<accession>A0AAY4CT80</accession>
<dbReference type="AlphaFoldDB" id="A0AAY4CT80"/>
<dbReference type="Ensembl" id="ENSDCDT00010045857.1">
    <property type="protein sequence ID" value="ENSDCDP00010036460.1"/>
    <property type="gene ID" value="ENSDCDG00010023853.1"/>
</dbReference>
<organism evidence="2 3">
    <name type="scientific">Denticeps clupeoides</name>
    <name type="common">denticle herring</name>
    <dbReference type="NCBI Taxonomy" id="299321"/>
    <lineage>
        <taxon>Eukaryota</taxon>
        <taxon>Metazoa</taxon>
        <taxon>Chordata</taxon>
        <taxon>Craniata</taxon>
        <taxon>Vertebrata</taxon>
        <taxon>Euteleostomi</taxon>
        <taxon>Actinopterygii</taxon>
        <taxon>Neopterygii</taxon>
        <taxon>Teleostei</taxon>
        <taxon>Clupei</taxon>
        <taxon>Clupeiformes</taxon>
        <taxon>Denticipitoidei</taxon>
        <taxon>Denticipitidae</taxon>
        <taxon>Denticeps</taxon>
    </lineage>
</organism>
<name>A0AAY4CT80_9TELE</name>
<reference evidence="2" key="3">
    <citation type="submission" date="2025-09" db="UniProtKB">
        <authorList>
            <consortium name="Ensembl"/>
        </authorList>
    </citation>
    <scope>IDENTIFICATION</scope>
</reference>
<keyword evidence="1" id="KW-0472">Membrane</keyword>
<evidence type="ECO:0000313" key="2">
    <source>
        <dbReference type="Ensembl" id="ENSDCDP00010036460.1"/>
    </source>
</evidence>
<protein>
    <submittedName>
        <fullName evidence="2">Uncharacterized protein</fullName>
    </submittedName>
</protein>
<evidence type="ECO:0000313" key="3">
    <source>
        <dbReference type="Proteomes" id="UP000694580"/>
    </source>
</evidence>
<proteinExistence type="predicted"/>
<reference evidence="2 3" key="1">
    <citation type="submission" date="2020-06" db="EMBL/GenBank/DDBJ databases">
        <authorList>
            <consortium name="Wellcome Sanger Institute Data Sharing"/>
        </authorList>
    </citation>
    <scope>NUCLEOTIDE SEQUENCE [LARGE SCALE GENOMIC DNA]</scope>
</reference>
<evidence type="ECO:0000256" key="1">
    <source>
        <dbReference type="SAM" id="Phobius"/>
    </source>
</evidence>
<keyword evidence="3" id="KW-1185">Reference proteome</keyword>